<reference evidence="6 7" key="1">
    <citation type="submission" date="2019-09" db="EMBL/GenBank/DDBJ databases">
        <authorList>
            <person name="Silva M."/>
            <person name="Pereira G."/>
            <person name="Lopes-Da-Costa L."/>
            <person name="Silva E."/>
        </authorList>
    </citation>
    <scope>NUCLEOTIDE SEQUENCE [LARGE SCALE GENOMIC DNA]</scope>
    <source>
        <strain evidence="6 7">FMV-PI01</strain>
    </source>
</reference>
<dbReference type="Gene3D" id="2.40.30.10">
    <property type="entry name" value="Translation factors"/>
    <property type="match status" value="1"/>
</dbReference>
<dbReference type="SUPFAM" id="SSF160996">
    <property type="entry name" value="HI0933 insert domain-like"/>
    <property type="match status" value="1"/>
</dbReference>
<dbReference type="Gene3D" id="1.10.8.260">
    <property type="entry name" value="HI0933 insert domain-like"/>
    <property type="match status" value="1"/>
</dbReference>
<comment type="caution">
    <text evidence="6">The sequence shown here is derived from an EMBL/GenBank/DDBJ whole genome shotgun (WGS) entry which is preliminary data.</text>
</comment>
<keyword evidence="2" id="KW-0285">Flavoprotein</keyword>
<name>A0A6L5WI67_9BACT</name>
<gene>
    <name evidence="6" type="ORF">F1B92_07270</name>
</gene>
<evidence type="ECO:0000313" key="7">
    <source>
        <dbReference type="Proteomes" id="UP000476338"/>
    </source>
</evidence>
<evidence type="ECO:0000256" key="3">
    <source>
        <dbReference type="ARBA" id="ARBA00022827"/>
    </source>
</evidence>
<dbReference type="InterPro" id="IPR023166">
    <property type="entry name" value="BaiN-like_dom_sf"/>
</dbReference>
<dbReference type="PANTHER" id="PTHR42887:SF2">
    <property type="entry name" value="OS12G0638800 PROTEIN"/>
    <property type="match status" value="1"/>
</dbReference>
<accession>A0A6L5WI67</accession>
<dbReference type="InterPro" id="IPR036188">
    <property type="entry name" value="FAD/NAD-bd_sf"/>
</dbReference>
<evidence type="ECO:0000259" key="5">
    <source>
        <dbReference type="Pfam" id="PF22780"/>
    </source>
</evidence>
<feature type="domain" description="RsdA/BaiN/AoA(So)-like Rossmann fold-like" evidence="4">
    <location>
        <begin position="4"/>
        <end position="367"/>
    </location>
</feature>
<evidence type="ECO:0000259" key="4">
    <source>
        <dbReference type="Pfam" id="PF03486"/>
    </source>
</evidence>
<sequence length="373" mass="41832">MIYDVLIIGGGASGLFLGANLKGKRVLILEKNEKLGKKILISGGGKCNITNEFVNKLNYNGDEILFDLLKSSEILDFFGAKNFIKIKNFQYFCKNGSNFVLKTLIDKNKFTKINLNSEVIDVKKDKNLFCIFTKNEKFLAKNLVVASGGLSYPSLGVSDIAYKIALKFGLNLSVLKPALVGFTVQKDEFWFKNLSGVSTFVEILVDDRKIRGDMLFTHKGLSGPAILNASLFWDKGKMMLNFLPNFDFKTIKSSKKQISTNLPLPKRFIKEFLEICDIRDKVFCDLNSDELCRLSRIFNYEFAPAGTFGYTKAEITKGGVSLRCLDENLQSKDHLGLFFIGEALNFNGMLGGYNLHFAFSSAIRVAKFLNFSI</sequence>
<dbReference type="SUPFAM" id="SSF51905">
    <property type="entry name" value="FAD/NAD(P)-binding domain"/>
    <property type="match status" value="1"/>
</dbReference>
<evidence type="ECO:0000313" key="6">
    <source>
        <dbReference type="EMBL" id="MSN96958.1"/>
    </source>
</evidence>
<reference evidence="6 7" key="2">
    <citation type="submission" date="2020-03" db="EMBL/GenBank/DDBJ databases">
        <title>Campylobacter portucalensis sp. nov., a new species of Campylobacter isolated from the reproductive tract of bulls.</title>
        <authorList>
            <person name="Silva M.F."/>
            <person name="Pereira G."/>
            <person name="Carneiro C."/>
            <person name="Hemphill A."/>
            <person name="Mateus L."/>
            <person name="Lopes-Da-Costa L."/>
            <person name="Silva E."/>
        </authorList>
    </citation>
    <scope>NUCLEOTIDE SEQUENCE [LARGE SCALE GENOMIC DNA]</scope>
    <source>
        <strain evidence="6 7">FMV-PI01</strain>
    </source>
</reference>
<dbReference type="Pfam" id="PF03486">
    <property type="entry name" value="HI0933_like"/>
    <property type="match status" value="1"/>
</dbReference>
<keyword evidence="7" id="KW-1185">Reference proteome</keyword>
<keyword evidence="3" id="KW-0274">FAD</keyword>
<dbReference type="PANTHER" id="PTHR42887">
    <property type="entry name" value="OS12G0638800 PROTEIN"/>
    <property type="match status" value="1"/>
</dbReference>
<dbReference type="EMBL" id="VWSJ01000031">
    <property type="protein sequence ID" value="MSN96958.1"/>
    <property type="molecule type" value="Genomic_DNA"/>
</dbReference>
<feature type="domain" description="RsdA/BaiN/AoA(So)-like insert" evidence="5">
    <location>
        <begin position="176"/>
        <end position="315"/>
    </location>
</feature>
<organism evidence="6 7">
    <name type="scientific">Campylobacter portucalensis</name>
    <dbReference type="NCBI Taxonomy" id="2608384"/>
    <lineage>
        <taxon>Bacteria</taxon>
        <taxon>Pseudomonadati</taxon>
        <taxon>Campylobacterota</taxon>
        <taxon>Epsilonproteobacteria</taxon>
        <taxon>Campylobacterales</taxon>
        <taxon>Campylobacteraceae</taxon>
        <taxon>Campylobacter</taxon>
    </lineage>
</organism>
<protein>
    <submittedName>
        <fullName evidence="6">Aminoacetone oxidase family FAD-binding enzyme</fullName>
    </submittedName>
</protein>
<comment type="cofactor">
    <cofactor evidence="1">
        <name>FAD</name>
        <dbReference type="ChEBI" id="CHEBI:57692"/>
    </cofactor>
</comment>
<dbReference type="Pfam" id="PF22780">
    <property type="entry name" value="HI0933_like_1st"/>
    <property type="match status" value="1"/>
</dbReference>
<dbReference type="InterPro" id="IPR004792">
    <property type="entry name" value="BaiN-like"/>
</dbReference>
<dbReference type="Proteomes" id="UP000476338">
    <property type="component" value="Unassembled WGS sequence"/>
</dbReference>
<evidence type="ECO:0000256" key="1">
    <source>
        <dbReference type="ARBA" id="ARBA00001974"/>
    </source>
</evidence>
<dbReference type="NCBIfam" id="TIGR00275">
    <property type="entry name" value="aminoacetone oxidase family FAD-binding enzyme"/>
    <property type="match status" value="1"/>
</dbReference>
<evidence type="ECO:0000256" key="2">
    <source>
        <dbReference type="ARBA" id="ARBA00022630"/>
    </source>
</evidence>
<proteinExistence type="predicted"/>
<dbReference type="InterPro" id="IPR057661">
    <property type="entry name" value="RsdA/BaiN/AoA(So)_Rossmann"/>
</dbReference>
<dbReference type="AlphaFoldDB" id="A0A6L5WI67"/>
<dbReference type="Gene3D" id="3.50.50.60">
    <property type="entry name" value="FAD/NAD(P)-binding domain"/>
    <property type="match status" value="1"/>
</dbReference>
<dbReference type="InterPro" id="IPR055178">
    <property type="entry name" value="RsdA/BaiN/AoA(So)-like_dom"/>
</dbReference>